<accession>A0ABW5L460</accession>
<dbReference type="GO" id="GO:0004519">
    <property type="term" value="F:endonuclease activity"/>
    <property type="evidence" value="ECO:0007669"/>
    <property type="project" value="UniProtKB-KW"/>
</dbReference>
<dbReference type="InterPro" id="IPR038772">
    <property type="entry name" value="Sph/SMPD2-like"/>
</dbReference>
<dbReference type="Proteomes" id="UP001597440">
    <property type="component" value="Unassembled WGS sequence"/>
</dbReference>
<keyword evidence="2" id="KW-0378">Hydrolase</keyword>
<keyword evidence="2" id="KW-0540">Nuclease</keyword>
<evidence type="ECO:0000313" key="2">
    <source>
        <dbReference type="EMBL" id="MFD2555814.1"/>
    </source>
</evidence>
<dbReference type="RefSeq" id="WP_210354107.1">
    <property type="nucleotide sequence ID" value="NZ_JAEQMU010000001.1"/>
</dbReference>
<feature type="domain" description="Endonuclease/exonuclease/phosphatase" evidence="1">
    <location>
        <begin position="46"/>
        <end position="294"/>
    </location>
</feature>
<sequence>MFYLIGLLIVFLLFFLRFRKARNIFISVVLPPGDVEDAHQGTIQVLTYNVAGLPQRISSADTPRKTSMETIGKFLNNYDIVNVQEDFNYNSYLFSTALHPYKTVHKGKVPFGDGLSTLSKFPILEYRRIPWRACHGSDCLTPKGFSYIQVQLAKTITIDLYNLHANAHDTRRSARARRDNLNQLAQYIHDHSLGRPLLVMGDFNAHYGYGEDNMLDFLKKTALRDVWVELKNRNEIPAIDPLFVAKDMLSLTNKTESLDRILYRNNPHFKFTPTLYDIDKKVFRNEIDQPLSDHLAVIVNLKWEYKFDQ</sequence>
<name>A0ABW5L460_9SPHI</name>
<comment type="caution">
    <text evidence="2">The sequence shown here is derived from an EMBL/GenBank/DDBJ whole genome shotgun (WGS) entry which is preliminary data.</text>
</comment>
<dbReference type="SUPFAM" id="SSF56219">
    <property type="entry name" value="DNase I-like"/>
    <property type="match status" value="1"/>
</dbReference>
<dbReference type="PANTHER" id="PTHR16320">
    <property type="entry name" value="SPHINGOMYELINASE FAMILY MEMBER"/>
    <property type="match status" value="1"/>
</dbReference>
<organism evidence="2 3">
    <name type="scientific">Sphingobacterium tabacisoli</name>
    <dbReference type="NCBI Taxonomy" id="2044855"/>
    <lineage>
        <taxon>Bacteria</taxon>
        <taxon>Pseudomonadati</taxon>
        <taxon>Bacteroidota</taxon>
        <taxon>Sphingobacteriia</taxon>
        <taxon>Sphingobacteriales</taxon>
        <taxon>Sphingobacteriaceae</taxon>
        <taxon>Sphingobacterium</taxon>
    </lineage>
</organism>
<reference evidence="3" key="1">
    <citation type="journal article" date="2019" name="Int. J. Syst. Evol. Microbiol.">
        <title>The Global Catalogue of Microorganisms (GCM) 10K type strain sequencing project: providing services to taxonomists for standard genome sequencing and annotation.</title>
        <authorList>
            <consortium name="The Broad Institute Genomics Platform"/>
            <consortium name="The Broad Institute Genome Sequencing Center for Infectious Disease"/>
            <person name="Wu L."/>
            <person name="Ma J."/>
        </authorList>
    </citation>
    <scope>NUCLEOTIDE SEQUENCE [LARGE SCALE GENOMIC DNA]</scope>
    <source>
        <strain evidence="3">KCTC 52298</strain>
    </source>
</reference>
<dbReference type="EMBL" id="JBHULD010000014">
    <property type="protein sequence ID" value="MFD2555814.1"/>
    <property type="molecule type" value="Genomic_DNA"/>
</dbReference>
<evidence type="ECO:0000313" key="3">
    <source>
        <dbReference type="Proteomes" id="UP001597440"/>
    </source>
</evidence>
<keyword evidence="3" id="KW-1185">Reference proteome</keyword>
<dbReference type="InterPro" id="IPR036691">
    <property type="entry name" value="Endo/exonu/phosph_ase_sf"/>
</dbReference>
<dbReference type="Gene3D" id="3.60.10.10">
    <property type="entry name" value="Endonuclease/exonuclease/phosphatase"/>
    <property type="match status" value="1"/>
</dbReference>
<dbReference type="Pfam" id="PF03372">
    <property type="entry name" value="Exo_endo_phos"/>
    <property type="match status" value="1"/>
</dbReference>
<proteinExistence type="predicted"/>
<dbReference type="InterPro" id="IPR005135">
    <property type="entry name" value="Endo/exonuclease/phosphatase"/>
</dbReference>
<protein>
    <submittedName>
        <fullName evidence="2">Endonuclease/exonuclease/phosphatase family protein</fullName>
    </submittedName>
</protein>
<keyword evidence="2" id="KW-0255">Endonuclease</keyword>
<dbReference type="PANTHER" id="PTHR16320:SF1">
    <property type="entry name" value="SPHINGOMYELINASE DDB_G0288017"/>
    <property type="match status" value="1"/>
</dbReference>
<evidence type="ECO:0000259" key="1">
    <source>
        <dbReference type="Pfam" id="PF03372"/>
    </source>
</evidence>
<gene>
    <name evidence="2" type="ORF">ACFSQW_15545</name>
</gene>